<evidence type="ECO:0000313" key="1">
    <source>
        <dbReference type="EMBL" id="VDO94554.1"/>
    </source>
</evidence>
<feature type="non-terminal residue" evidence="1">
    <location>
        <position position="1"/>
    </location>
</feature>
<sequence length="246" mass="27865">KTLNSTVTASLPNELCTLPKILDDISRALQCSSLTRCLNYDKSVYSVNNNDTNHNSNHYNSNNTNNLLISTSTNRCQQSNFLISSSNNIKNNVDITDVHNSEQSINSIYAHHTNSQMTTPYYTLHYNPGFHNPLLMDNHKNSNGLLIPQLKQSTSLTGLPSDISRPNPNDYDEPYISNDESDHGINDTVNINRLDDEIINKNKTKDKNNDYVSVILLTKSNHILKFIFIDQFCVMLRFICLNSPLL</sequence>
<name>A0A183NMK5_9TREM</name>
<dbReference type="AlphaFoldDB" id="A0A183NMK5"/>
<gene>
    <name evidence="1" type="ORF">SMTD_LOCUS3341</name>
</gene>
<dbReference type="Proteomes" id="UP000269396">
    <property type="component" value="Unassembled WGS sequence"/>
</dbReference>
<organism evidence="1 2">
    <name type="scientific">Schistosoma mattheei</name>
    <dbReference type="NCBI Taxonomy" id="31246"/>
    <lineage>
        <taxon>Eukaryota</taxon>
        <taxon>Metazoa</taxon>
        <taxon>Spiralia</taxon>
        <taxon>Lophotrochozoa</taxon>
        <taxon>Platyhelminthes</taxon>
        <taxon>Trematoda</taxon>
        <taxon>Digenea</taxon>
        <taxon>Strigeidida</taxon>
        <taxon>Schistosomatoidea</taxon>
        <taxon>Schistosomatidae</taxon>
        <taxon>Schistosoma</taxon>
    </lineage>
</organism>
<reference evidence="1 2" key="1">
    <citation type="submission" date="2018-11" db="EMBL/GenBank/DDBJ databases">
        <authorList>
            <consortium name="Pathogen Informatics"/>
        </authorList>
    </citation>
    <scope>NUCLEOTIDE SEQUENCE [LARGE SCALE GENOMIC DNA]</scope>
    <source>
        <strain>Denwood</strain>
        <strain evidence="2">Zambia</strain>
    </source>
</reference>
<evidence type="ECO:0000313" key="2">
    <source>
        <dbReference type="Proteomes" id="UP000269396"/>
    </source>
</evidence>
<protein>
    <submittedName>
        <fullName evidence="1">Uncharacterized protein</fullName>
    </submittedName>
</protein>
<dbReference type="STRING" id="31246.A0A183NMK5"/>
<accession>A0A183NMK5</accession>
<dbReference type="EMBL" id="UZAL01005882">
    <property type="protein sequence ID" value="VDO94554.1"/>
    <property type="molecule type" value="Genomic_DNA"/>
</dbReference>
<proteinExistence type="predicted"/>
<keyword evidence="2" id="KW-1185">Reference proteome</keyword>